<evidence type="ECO:0000313" key="2">
    <source>
        <dbReference type="Proteomes" id="UP000184109"/>
    </source>
</evidence>
<dbReference type="PROSITE" id="PS51257">
    <property type="entry name" value="PROKAR_LIPOPROTEIN"/>
    <property type="match status" value="1"/>
</dbReference>
<dbReference type="Proteomes" id="UP000184109">
    <property type="component" value="Unassembled WGS sequence"/>
</dbReference>
<reference evidence="2" key="1">
    <citation type="submission" date="2016-11" db="EMBL/GenBank/DDBJ databases">
        <authorList>
            <person name="Varghese N."/>
            <person name="Submissions S."/>
        </authorList>
    </citation>
    <scope>NUCLEOTIDE SEQUENCE [LARGE SCALE GENOMIC DNA]</scope>
    <source>
        <strain evidence="2">DSM 100572</strain>
    </source>
</reference>
<proteinExistence type="predicted"/>
<organism evidence="1 2">
    <name type="scientific">Wenyingzhuangia marina</name>
    <dbReference type="NCBI Taxonomy" id="1195760"/>
    <lineage>
        <taxon>Bacteria</taxon>
        <taxon>Pseudomonadati</taxon>
        <taxon>Bacteroidota</taxon>
        <taxon>Flavobacteriia</taxon>
        <taxon>Flavobacteriales</taxon>
        <taxon>Flavobacteriaceae</taxon>
        <taxon>Wenyingzhuangia</taxon>
    </lineage>
</organism>
<keyword evidence="2" id="KW-1185">Reference proteome</keyword>
<sequence length="306" mass="35701">MKKTLYSLVIVFTLLVSCTSDNDSISMLSKEELNDISTKLDKLKLGFSEIDSETDIEVITTEEVIELNTINSSLRRKSTYQNLKTKISADCEHEVYEEFHSDNESYEITSRFFDLDKNEITSCDIYDRENVYLEGQTGYIVEEEIKIKAVKYESNYSSTSIFKTNTTKITDTKYEFLTSNNMEITGALNFSGDIFRILNGSYMNTSVKTTIILDEYLFSDDFDPVYEIDFLYKIEFDVNKNTYHFDMILTENELPFLVQETSDELIEIDYDLLNNANEKIGSIQYNLDFKTHREWFELFDLNGNKI</sequence>
<gene>
    <name evidence="1" type="ORF">SAMN05444281_1337</name>
</gene>
<evidence type="ECO:0000313" key="1">
    <source>
        <dbReference type="EMBL" id="SHH63794.1"/>
    </source>
</evidence>
<evidence type="ECO:0008006" key="3">
    <source>
        <dbReference type="Google" id="ProtNLM"/>
    </source>
</evidence>
<name>A0A1M5ULB7_9FLAO</name>
<accession>A0A1M5ULB7</accession>
<dbReference type="EMBL" id="FQXQ01000002">
    <property type="protein sequence ID" value="SHH63794.1"/>
    <property type="molecule type" value="Genomic_DNA"/>
</dbReference>
<dbReference type="AlphaFoldDB" id="A0A1M5ULB7"/>
<protein>
    <recommendedName>
        <fullName evidence="3">Lipoprotein</fullName>
    </recommendedName>
</protein>